<proteinExistence type="predicted"/>
<feature type="region of interest" description="Disordered" evidence="1">
    <location>
        <begin position="971"/>
        <end position="1001"/>
    </location>
</feature>
<gene>
    <name evidence="2" type="ORF">V1264_011169</name>
</gene>
<accession>A0AAN9GKM3</accession>
<reference evidence="2 3" key="1">
    <citation type="submission" date="2024-02" db="EMBL/GenBank/DDBJ databases">
        <title>Chromosome-scale genome assembly of the rough periwinkle Littorina saxatilis.</title>
        <authorList>
            <person name="De Jode A."/>
            <person name="Faria R."/>
            <person name="Formenti G."/>
            <person name="Sims Y."/>
            <person name="Smith T.P."/>
            <person name="Tracey A."/>
            <person name="Wood J.M.D."/>
            <person name="Zagrodzka Z.B."/>
            <person name="Johannesson K."/>
            <person name="Butlin R.K."/>
            <person name="Leder E.H."/>
        </authorList>
    </citation>
    <scope>NUCLEOTIDE SEQUENCE [LARGE SCALE GENOMIC DNA]</scope>
    <source>
        <strain evidence="2">Snail1</strain>
        <tissue evidence="2">Muscle</tissue>
    </source>
</reference>
<dbReference type="GO" id="GO:0031146">
    <property type="term" value="P:SCF-dependent proteasomal ubiquitin-dependent protein catabolic process"/>
    <property type="evidence" value="ECO:0007669"/>
    <property type="project" value="TreeGrafter"/>
</dbReference>
<keyword evidence="3" id="KW-1185">Reference proteome</keyword>
<name>A0AAN9GKM3_9CAEN</name>
<dbReference type="PANTHER" id="PTHR13318:SF190">
    <property type="entry name" value="PARTNER OF PAIRED, ISOFORM B"/>
    <property type="match status" value="1"/>
</dbReference>
<evidence type="ECO:0000256" key="1">
    <source>
        <dbReference type="SAM" id="MobiDB-lite"/>
    </source>
</evidence>
<feature type="region of interest" description="Disordered" evidence="1">
    <location>
        <begin position="524"/>
        <end position="552"/>
    </location>
</feature>
<evidence type="ECO:0000313" key="3">
    <source>
        <dbReference type="Proteomes" id="UP001374579"/>
    </source>
</evidence>
<dbReference type="InterPro" id="IPR001611">
    <property type="entry name" value="Leu-rich_rpt"/>
</dbReference>
<feature type="region of interest" description="Disordered" evidence="1">
    <location>
        <begin position="253"/>
        <end position="282"/>
    </location>
</feature>
<dbReference type="Gene3D" id="2.150.10.10">
    <property type="entry name" value="Serralysin-like metalloprotease, C-terminal"/>
    <property type="match status" value="1"/>
</dbReference>
<dbReference type="InterPro" id="IPR011049">
    <property type="entry name" value="Serralysin-like_metalloprot_C"/>
</dbReference>
<dbReference type="Pfam" id="PF13516">
    <property type="entry name" value="LRR_6"/>
    <property type="match status" value="2"/>
</dbReference>
<dbReference type="InterPro" id="IPR006553">
    <property type="entry name" value="Leu-rich_rpt_Cys-con_subtyp"/>
</dbReference>
<dbReference type="PANTHER" id="PTHR13318">
    <property type="entry name" value="PARTNER OF PAIRED, ISOFORM B-RELATED"/>
    <property type="match status" value="1"/>
</dbReference>
<dbReference type="Gene3D" id="3.80.10.10">
    <property type="entry name" value="Ribonuclease Inhibitor"/>
    <property type="match status" value="3"/>
</dbReference>
<dbReference type="SUPFAM" id="SSF58104">
    <property type="entry name" value="Methyl-accepting chemotaxis protein (MCP) signaling domain"/>
    <property type="match status" value="1"/>
</dbReference>
<dbReference type="Proteomes" id="UP001374579">
    <property type="component" value="Unassembled WGS sequence"/>
</dbReference>
<feature type="compositionally biased region" description="Polar residues" evidence="1">
    <location>
        <begin position="256"/>
        <end position="279"/>
    </location>
</feature>
<sequence length="1056" mass="114359">MTETFIQPSRLSFIAKLTYAHHMLDMFWASQPLNHSNPADLESEEVLNFLLLRNRERMSSGLITCLAPASLRQLSLQDCCHLVTEDVLHILSKCSALNTLSLKNCDGLDIATIVTFAQSALTSLVTLNLSSCTVTDEDVQGLVRTAPLLRHLMLADTLVGDTAFLEDLASQAQREMALQTWEMTGKFAAQLVTVDVSRCRGFTSEGLLHLCSLCGPSLRSVNLQHTQVDFEGLLYLCGHSRVSASQYLHSKGCVSRSPNRSSQDGSCKSSLTGQANDVTDQADDVTGQSQDVMGQADDVTGQANDVTAQANEVTGQADDVTGQANDVTVQADDVTGRADDVTGQADDVTGLADDVTGQADDVMGQADVTGQVDDVTEPSNATAFSPVWGDPGCFGNHNHGDSRDVDHQPEFAPASTNVPLVDTVLTRGENRHTHHPSEVIGVEQVEVHFKLAEQTAENICEECIICRKCDENCNQASDSEDVHATYGPSLQQLGDHACAECVTGMRSDGGRSVDRREMSDAVCRGSATTGDDADQQRAECKSHGHSVKSTSGQQSRTLCEAADFTAVSVSGQLPSSVTAGMTLHSPLSVTTMTSSVLVTSLASVTSPRAHEPLLTTSTLQGTHPHSLTEASLTKVSLTSQKSSVQSLAESAVTLPCPKMFKSNLKALAFSADVKLQYLRNRQLPLTCFEACLRDNLDLCELKLWLGPRPYGWHDDMASENAECGRVYMDSVVSKWCEEFYCEMVSALGRLSPCVQHLAVNQEEAAGSYLTDDCVVRLLDKCTGLVSLDFAGCFALTDDAFQPLQKNDTLRALNLSPAAVTLTAPFFTHFPPFSQLTAWDLSWCEELDEDCLNRALACCPSLLSLSLRCGPVTNHTLGVLARHCPAIQRLDISGVSELEDDGIVLLSAALRNLTVLDISRNSRLSDRSVQALLTCCGNMESLNLSCIPCITCTPFLSIIVGDRWDNLQTAFQSHKKQKGGERDRELNADQSSPPGGQGNMWRAQRSASYGRCLRSVDLSYCSLVDEEAMRVVVTVCRSGLDVVNYYQQKVLPYDVTL</sequence>
<organism evidence="2 3">
    <name type="scientific">Littorina saxatilis</name>
    <dbReference type="NCBI Taxonomy" id="31220"/>
    <lineage>
        <taxon>Eukaryota</taxon>
        <taxon>Metazoa</taxon>
        <taxon>Spiralia</taxon>
        <taxon>Lophotrochozoa</taxon>
        <taxon>Mollusca</taxon>
        <taxon>Gastropoda</taxon>
        <taxon>Caenogastropoda</taxon>
        <taxon>Littorinimorpha</taxon>
        <taxon>Littorinoidea</taxon>
        <taxon>Littorinidae</taxon>
        <taxon>Littorina</taxon>
    </lineage>
</organism>
<dbReference type="GO" id="GO:0019005">
    <property type="term" value="C:SCF ubiquitin ligase complex"/>
    <property type="evidence" value="ECO:0007669"/>
    <property type="project" value="TreeGrafter"/>
</dbReference>
<dbReference type="EMBL" id="JBAMIC010000002">
    <property type="protein sequence ID" value="KAK7111559.1"/>
    <property type="molecule type" value="Genomic_DNA"/>
</dbReference>
<protein>
    <submittedName>
        <fullName evidence="2">Uncharacterized protein</fullName>
    </submittedName>
</protein>
<dbReference type="SMART" id="SM00367">
    <property type="entry name" value="LRR_CC"/>
    <property type="match status" value="9"/>
</dbReference>
<feature type="compositionally biased region" description="Basic and acidic residues" evidence="1">
    <location>
        <begin position="977"/>
        <end position="986"/>
    </location>
</feature>
<dbReference type="SUPFAM" id="SSF52047">
    <property type="entry name" value="RNI-like"/>
    <property type="match status" value="2"/>
</dbReference>
<dbReference type="InterPro" id="IPR032675">
    <property type="entry name" value="LRR_dom_sf"/>
</dbReference>
<evidence type="ECO:0000313" key="2">
    <source>
        <dbReference type="EMBL" id="KAK7111559.1"/>
    </source>
</evidence>
<dbReference type="AlphaFoldDB" id="A0AAN9GKM3"/>
<comment type="caution">
    <text evidence="2">The sequence shown here is derived from an EMBL/GenBank/DDBJ whole genome shotgun (WGS) entry which is preliminary data.</text>
</comment>